<sequence>MITIPLTAYGGGYPQRQAKILTTTGHSQLLLGVGGLLYKRYISTISSPLFSKAHPNSVRRSGSSSVSKSAHWCSSSSSSSSKSGSNSRFNTGHDHSLQPAVAVSGSSCRDSLNRRISQAATSTLSHDNLVCSVMKHCQRYRSFTRSAPGLLLLNKLPRKTSKQRFSASSIVMPKVTISASSSNPTDIMDSN</sequence>
<protein>
    <submittedName>
        <fullName evidence="2">Uncharacterized protein</fullName>
    </submittedName>
</protein>
<evidence type="ECO:0000313" key="3">
    <source>
        <dbReference type="Proteomes" id="UP000249789"/>
    </source>
</evidence>
<dbReference type="EMBL" id="KZ824694">
    <property type="protein sequence ID" value="RAK72537.1"/>
    <property type="molecule type" value="Genomic_DNA"/>
</dbReference>
<dbReference type="GeneID" id="63857545"/>
<dbReference type="RefSeq" id="XP_040796549.1">
    <property type="nucleotide sequence ID" value="XM_040940212.1"/>
</dbReference>
<organism evidence="2 3">
    <name type="scientific">Aspergillus fijiensis CBS 313.89</name>
    <dbReference type="NCBI Taxonomy" id="1448319"/>
    <lineage>
        <taxon>Eukaryota</taxon>
        <taxon>Fungi</taxon>
        <taxon>Dikarya</taxon>
        <taxon>Ascomycota</taxon>
        <taxon>Pezizomycotina</taxon>
        <taxon>Eurotiomycetes</taxon>
        <taxon>Eurotiomycetidae</taxon>
        <taxon>Eurotiales</taxon>
        <taxon>Aspergillaceae</taxon>
        <taxon>Aspergillus</taxon>
    </lineage>
</organism>
<feature type="region of interest" description="Disordered" evidence="1">
    <location>
        <begin position="52"/>
        <end position="96"/>
    </location>
</feature>
<accession>A0A8G1RHK3</accession>
<dbReference type="Proteomes" id="UP000249789">
    <property type="component" value="Unassembled WGS sequence"/>
</dbReference>
<dbReference type="AlphaFoldDB" id="A0A8G1RHK3"/>
<name>A0A8G1RHK3_9EURO</name>
<evidence type="ECO:0000313" key="2">
    <source>
        <dbReference type="EMBL" id="RAK72537.1"/>
    </source>
</evidence>
<dbReference type="VEuPathDB" id="FungiDB:BO72DRAFT_272223"/>
<proteinExistence type="predicted"/>
<keyword evidence="3" id="KW-1185">Reference proteome</keyword>
<feature type="compositionally biased region" description="Low complexity" evidence="1">
    <location>
        <begin position="58"/>
        <end position="87"/>
    </location>
</feature>
<reference evidence="2 3" key="1">
    <citation type="submission" date="2018-02" db="EMBL/GenBank/DDBJ databases">
        <title>The genomes of Aspergillus section Nigri reveals drivers in fungal speciation.</title>
        <authorList>
            <consortium name="DOE Joint Genome Institute"/>
            <person name="Vesth T.C."/>
            <person name="Nybo J."/>
            <person name="Theobald S."/>
            <person name="Brandl J."/>
            <person name="Frisvad J.C."/>
            <person name="Nielsen K.F."/>
            <person name="Lyhne E.K."/>
            <person name="Kogle M.E."/>
            <person name="Kuo A."/>
            <person name="Riley R."/>
            <person name="Clum A."/>
            <person name="Nolan M."/>
            <person name="Lipzen A."/>
            <person name="Salamov A."/>
            <person name="Henrissat B."/>
            <person name="Wiebenga A."/>
            <person name="De vries R.P."/>
            <person name="Grigoriev I.V."/>
            <person name="Mortensen U.H."/>
            <person name="Andersen M.R."/>
            <person name="Baker S.E."/>
        </authorList>
    </citation>
    <scope>NUCLEOTIDE SEQUENCE [LARGE SCALE GENOMIC DNA]</scope>
    <source>
        <strain evidence="2 3">CBS 313.89</strain>
    </source>
</reference>
<evidence type="ECO:0000256" key="1">
    <source>
        <dbReference type="SAM" id="MobiDB-lite"/>
    </source>
</evidence>
<gene>
    <name evidence="2" type="ORF">BO72DRAFT_272223</name>
</gene>